<organism evidence="2 3">
    <name type="scientific">Wickerhamomyces pijperi</name>
    <name type="common">Yeast</name>
    <name type="synonym">Pichia pijperi</name>
    <dbReference type="NCBI Taxonomy" id="599730"/>
    <lineage>
        <taxon>Eukaryota</taxon>
        <taxon>Fungi</taxon>
        <taxon>Dikarya</taxon>
        <taxon>Ascomycota</taxon>
        <taxon>Saccharomycotina</taxon>
        <taxon>Saccharomycetes</taxon>
        <taxon>Phaffomycetales</taxon>
        <taxon>Wickerhamomycetaceae</taxon>
        <taxon>Wickerhamomyces</taxon>
    </lineage>
</organism>
<protein>
    <submittedName>
        <fullName evidence="2">Uncharacterized protein</fullName>
    </submittedName>
</protein>
<reference evidence="2" key="1">
    <citation type="journal article" date="2021" name="Open Biol.">
        <title>Shared evolutionary footprints suggest mitochondrial oxidative damage underlies multiple complex I losses in fungi.</title>
        <authorList>
            <person name="Schikora-Tamarit M.A."/>
            <person name="Marcet-Houben M."/>
            <person name="Nosek J."/>
            <person name="Gabaldon T."/>
        </authorList>
    </citation>
    <scope>NUCLEOTIDE SEQUENCE</scope>
    <source>
        <strain evidence="2">CBS2887</strain>
    </source>
</reference>
<feature type="region of interest" description="Disordered" evidence="1">
    <location>
        <begin position="1"/>
        <end position="41"/>
    </location>
</feature>
<evidence type="ECO:0000313" key="3">
    <source>
        <dbReference type="Proteomes" id="UP000774326"/>
    </source>
</evidence>
<reference evidence="2" key="2">
    <citation type="submission" date="2021-01" db="EMBL/GenBank/DDBJ databases">
        <authorList>
            <person name="Schikora-Tamarit M.A."/>
        </authorList>
    </citation>
    <scope>NUCLEOTIDE SEQUENCE</scope>
    <source>
        <strain evidence="2">CBS2887</strain>
    </source>
</reference>
<proteinExistence type="predicted"/>
<feature type="compositionally biased region" description="Basic and acidic residues" evidence="1">
    <location>
        <begin position="17"/>
        <end position="26"/>
    </location>
</feature>
<feature type="compositionally biased region" description="Polar residues" evidence="1">
    <location>
        <begin position="1"/>
        <end position="14"/>
    </location>
</feature>
<evidence type="ECO:0000313" key="2">
    <source>
        <dbReference type="EMBL" id="KAH3685935.1"/>
    </source>
</evidence>
<accession>A0A9P8QA90</accession>
<keyword evidence="3" id="KW-1185">Reference proteome</keyword>
<evidence type="ECO:0000256" key="1">
    <source>
        <dbReference type="SAM" id="MobiDB-lite"/>
    </source>
</evidence>
<dbReference type="AlphaFoldDB" id="A0A9P8QA90"/>
<dbReference type="Proteomes" id="UP000774326">
    <property type="component" value="Unassembled WGS sequence"/>
</dbReference>
<name>A0A9P8QA90_WICPI</name>
<dbReference type="EMBL" id="JAEUBG010001725">
    <property type="protein sequence ID" value="KAH3685935.1"/>
    <property type="molecule type" value="Genomic_DNA"/>
</dbReference>
<gene>
    <name evidence="2" type="ORF">WICPIJ_003089</name>
</gene>
<comment type="caution">
    <text evidence="2">The sequence shown here is derived from an EMBL/GenBank/DDBJ whole genome shotgun (WGS) entry which is preliminary data.</text>
</comment>
<sequence>MLKSATTTANNSSNKRGRCEDDEHQPQHYLPTPSPCPSLIPREYSMTAEETQYHQTPTKRHQTYTVPPITKEEQIQQISEDLCAKYYEQDPYYLRRIIDLELKKLGLVP</sequence>